<comment type="caution">
    <text evidence="2">The sequence shown here is derived from an EMBL/GenBank/DDBJ whole genome shotgun (WGS) entry which is preliminary data.</text>
</comment>
<evidence type="ECO:0000256" key="1">
    <source>
        <dbReference type="PROSITE-ProRule" id="PRU01006"/>
    </source>
</evidence>
<dbReference type="InterPro" id="IPR011990">
    <property type="entry name" value="TPR-like_helical_dom_sf"/>
</dbReference>
<dbReference type="SMART" id="SM00299">
    <property type="entry name" value="CLH"/>
    <property type="match status" value="2"/>
</dbReference>
<name>A0AAD5MHH4_PARTN</name>
<reference evidence="2" key="1">
    <citation type="submission" date="2021-06" db="EMBL/GenBank/DDBJ databases">
        <title>Parelaphostrongylus tenuis whole genome reference sequence.</title>
        <authorList>
            <person name="Garwood T.J."/>
            <person name="Larsen P.A."/>
            <person name="Fountain-Jones N.M."/>
            <person name="Garbe J.R."/>
            <person name="Macchietto M.G."/>
            <person name="Kania S.A."/>
            <person name="Gerhold R.W."/>
            <person name="Richards J.E."/>
            <person name="Wolf T.M."/>
        </authorList>
    </citation>
    <scope>NUCLEOTIDE SEQUENCE</scope>
    <source>
        <strain evidence="2">MNPRO001-30</strain>
        <tissue evidence="2">Meninges</tissue>
    </source>
</reference>
<feature type="repeat" description="CHCR" evidence="1">
    <location>
        <begin position="148"/>
        <end position="237"/>
    </location>
</feature>
<dbReference type="GO" id="GO:0071439">
    <property type="term" value="C:clathrin complex"/>
    <property type="evidence" value="ECO:0007669"/>
    <property type="project" value="TreeGrafter"/>
</dbReference>
<feature type="repeat" description="CHCR" evidence="1">
    <location>
        <begin position="1"/>
        <end position="145"/>
    </location>
</feature>
<dbReference type="GO" id="GO:0005938">
    <property type="term" value="C:cell cortex"/>
    <property type="evidence" value="ECO:0007669"/>
    <property type="project" value="TreeGrafter"/>
</dbReference>
<organism evidence="2 3">
    <name type="scientific">Parelaphostrongylus tenuis</name>
    <name type="common">Meningeal worm</name>
    <dbReference type="NCBI Taxonomy" id="148309"/>
    <lineage>
        <taxon>Eukaryota</taxon>
        <taxon>Metazoa</taxon>
        <taxon>Ecdysozoa</taxon>
        <taxon>Nematoda</taxon>
        <taxon>Chromadorea</taxon>
        <taxon>Rhabditida</taxon>
        <taxon>Rhabditina</taxon>
        <taxon>Rhabditomorpha</taxon>
        <taxon>Strongyloidea</taxon>
        <taxon>Metastrongylidae</taxon>
        <taxon>Parelaphostrongylus</taxon>
    </lineage>
</organism>
<dbReference type="InterPro" id="IPR055358">
    <property type="entry name" value="CHCR"/>
</dbReference>
<dbReference type="AlphaFoldDB" id="A0AAD5MHH4"/>
<evidence type="ECO:0000313" key="2">
    <source>
        <dbReference type="EMBL" id="KAJ1356223.1"/>
    </source>
</evidence>
<accession>A0AAD5MHH4</accession>
<dbReference type="GO" id="GO:0006898">
    <property type="term" value="P:receptor-mediated endocytosis"/>
    <property type="evidence" value="ECO:0007669"/>
    <property type="project" value="TreeGrafter"/>
</dbReference>
<dbReference type="EMBL" id="JAHQIW010002742">
    <property type="protein sequence ID" value="KAJ1356223.1"/>
    <property type="molecule type" value="Genomic_DNA"/>
</dbReference>
<dbReference type="GO" id="GO:0006886">
    <property type="term" value="P:intracellular protein transport"/>
    <property type="evidence" value="ECO:0007669"/>
    <property type="project" value="UniProtKB-UniRule"/>
</dbReference>
<dbReference type="InterPro" id="IPR016024">
    <property type="entry name" value="ARM-type_fold"/>
</dbReference>
<keyword evidence="3" id="KW-1185">Reference proteome</keyword>
<dbReference type="GO" id="GO:0032051">
    <property type="term" value="F:clathrin light chain binding"/>
    <property type="evidence" value="ECO:0007669"/>
    <property type="project" value="TreeGrafter"/>
</dbReference>
<protein>
    <submittedName>
        <fullName evidence="2">Clathrin heavy chain</fullName>
    </submittedName>
</protein>
<dbReference type="Proteomes" id="UP001196413">
    <property type="component" value="Unassembled WGS sequence"/>
</dbReference>
<gene>
    <name evidence="2" type="primary">CHC1_4</name>
    <name evidence="2" type="ORF">KIN20_013899</name>
</gene>
<dbReference type="Pfam" id="PF00637">
    <property type="entry name" value="Clathrin"/>
    <property type="match status" value="2"/>
</dbReference>
<dbReference type="GO" id="GO:0045334">
    <property type="term" value="C:clathrin-coated endocytic vesicle"/>
    <property type="evidence" value="ECO:0007669"/>
    <property type="project" value="TreeGrafter"/>
</dbReference>
<dbReference type="PANTHER" id="PTHR10292">
    <property type="entry name" value="CLATHRIN HEAVY CHAIN RELATED"/>
    <property type="match status" value="1"/>
</dbReference>
<dbReference type="SUPFAM" id="SSF48371">
    <property type="entry name" value="ARM repeat"/>
    <property type="match status" value="1"/>
</dbReference>
<dbReference type="Gene3D" id="1.25.40.10">
    <property type="entry name" value="Tetratricopeptide repeat domain"/>
    <property type="match status" value="1"/>
</dbReference>
<dbReference type="InterPro" id="IPR000547">
    <property type="entry name" value="Clathrin_H-chain/VPS_repeat"/>
</dbReference>
<proteinExistence type="predicted"/>
<dbReference type="PROSITE" id="PS50236">
    <property type="entry name" value="CHCR"/>
    <property type="match status" value="2"/>
</dbReference>
<evidence type="ECO:0000313" key="3">
    <source>
        <dbReference type="Proteomes" id="UP001196413"/>
    </source>
</evidence>
<sequence length="237" mass="27197">MGEPLADLNQIIDCFMEVQAVKPCTSFLLEVLKGDKPEEGHLQTRLLEMNLLAAPQVADAILGNKMFSHYDRPQIGQLCEKAGLLQRALEHFTDLYDIKRTVVHTTHFKADWLVNYFGSLSVDDSLECLKAMLTQNIRQNLQVVVQIASKYHEQLGTDKLIDMFETHKSYEGLFYFLGSIVNFSQDPEVHFKYIQAATRTGQIKEVERICRESNCYDAERVKNFLKEAKLADQFVML</sequence>
<dbReference type="PANTHER" id="PTHR10292:SF1">
    <property type="entry name" value="CLATHRIN HEAVY CHAIN"/>
    <property type="match status" value="1"/>
</dbReference>